<keyword evidence="5" id="KW-0378">Hydrolase</keyword>
<keyword evidence="7" id="KW-0694">RNA-binding</keyword>
<dbReference type="PANTHER" id="PTHR30001">
    <property type="entry name" value="RIBONUCLEASE"/>
    <property type="match status" value="1"/>
</dbReference>
<dbReference type="PANTHER" id="PTHR30001:SF1">
    <property type="entry name" value="RIBONUCLEASE E_G-LIKE PROTEIN, CHLOROPLASTIC"/>
    <property type="match status" value="1"/>
</dbReference>
<dbReference type="Proteomes" id="UP001243420">
    <property type="component" value="Chromosome"/>
</dbReference>
<feature type="domain" description="RNA-binding protein AU-1/Ribonuclease E/G" evidence="8">
    <location>
        <begin position="104"/>
        <end position="199"/>
    </location>
</feature>
<evidence type="ECO:0000256" key="4">
    <source>
        <dbReference type="ARBA" id="ARBA00022759"/>
    </source>
</evidence>
<gene>
    <name evidence="9" type="ORF">P8627_13305</name>
</gene>
<keyword evidence="6" id="KW-0460">Magnesium</keyword>
<dbReference type="RefSeq" id="WP_279964659.1">
    <property type="nucleotide sequence ID" value="NZ_CP122537.1"/>
</dbReference>
<keyword evidence="10" id="KW-1185">Reference proteome</keyword>
<evidence type="ECO:0000313" key="10">
    <source>
        <dbReference type="Proteomes" id="UP001243420"/>
    </source>
</evidence>
<evidence type="ECO:0000256" key="7">
    <source>
        <dbReference type="ARBA" id="ARBA00022884"/>
    </source>
</evidence>
<comment type="cofactor">
    <cofactor evidence="1">
        <name>Mg(2+)</name>
        <dbReference type="ChEBI" id="CHEBI:18420"/>
    </cofactor>
</comment>
<evidence type="ECO:0000256" key="6">
    <source>
        <dbReference type="ARBA" id="ARBA00022842"/>
    </source>
</evidence>
<keyword evidence="3" id="KW-0479">Metal-binding</keyword>
<dbReference type="InterPro" id="IPR004659">
    <property type="entry name" value="RNase_E/G"/>
</dbReference>
<keyword evidence="2" id="KW-0540">Nuclease</keyword>
<evidence type="ECO:0000256" key="1">
    <source>
        <dbReference type="ARBA" id="ARBA00001946"/>
    </source>
</evidence>
<protein>
    <submittedName>
        <fullName evidence="9">Ribonuclease E/G</fullName>
    </submittedName>
</protein>
<evidence type="ECO:0000256" key="2">
    <source>
        <dbReference type="ARBA" id="ARBA00022722"/>
    </source>
</evidence>
<keyword evidence="4" id="KW-0255">Endonuclease</keyword>
<evidence type="ECO:0000256" key="3">
    <source>
        <dbReference type="ARBA" id="ARBA00022723"/>
    </source>
</evidence>
<feature type="domain" description="RNA-binding protein AU-1/Ribonuclease E/G" evidence="8">
    <location>
        <begin position="214"/>
        <end position="328"/>
    </location>
</feature>
<dbReference type="Pfam" id="PF10150">
    <property type="entry name" value="RNase_E_G"/>
    <property type="match status" value="2"/>
</dbReference>
<name>A0ABY8LCV7_9RHOB</name>
<reference evidence="9 10" key="1">
    <citation type="submission" date="2023-04" db="EMBL/GenBank/DDBJ databases">
        <title>Jannaschia ovalis sp. nov., a marine bacterium isolated from sea tidal flat.</title>
        <authorList>
            <person name="Kwon D.Y."/>
            <person name="Kim J.-J."/>
        </authorList>
    </citation>
    <scope>NUCLEOTIDE SEQUENCE [LARGE SCALE GENOMIC DNA]</scope>
    <source>
        <strain evidence="9 10">GRR-S6-38</strain>
    </source>
</reference>
<dbReference type="InterPro" id="IPR019307">
    <property type="entry name" value="RNA-bd_AU-1/RNase_E/G"/>
</dbReference>
<evidence type="ECO:0000259" key="8">
    <source>
        <dbReference type="Pfam" id="PF10150"/>
    </source>
</evidence>
<organism evidence="9 10">
    <name type="scientific">Jannaschia ovalis</name>
    <dbReference type="NCBI Taxonomy" id="3038773"/>
    <lineage>
        <taxon>Bacteria</taxon>
        <taxon>Pseudomonadati</taxon>
        <taxon>Pseudomonadota</taxon>
        <taxon>Alphaproteobacteria</taxon>
        <taxon>Rhodobacterales</taxon>
        <taxon>Roseobacteraceae</taxon>
        <taxon>Jannaschia</taxon>
    </lineage>
</organism>
<accession>A0ABY8LCV7</accession>
<evidence type="ECO:0000313" key="9">
    <source>
        <dbReference type="EMBL" id="WGH77999.1"/>
    </source>
</evidence>
<evidence type="ECO:0000256" key="5">
    <source>
        <dbReference type="ARBA" id="ARBA00022801"/>
    </source>
</evidence>
<dbReference type="EMBL" id="CP122537">
    <property type="protein sequence ID" value="WGH77999.1"/>
    <property type="molecule type" value="Genomic_DNA"/>
</dbReference>
<sequence length="337" mass="35985">MNDVQMVLGQFGERAAAARLVGGLLDDLLIDANDDRPGPGAIFRATCDRPVKGQGGMFMKLGGGLTGFHRNARGLEPGQSLLVQVSGAAEAGKAVPVTDRVLFKSRYCIVTPGAPGVNVARALKDEAERDRLLEIAHETLADLPAAEGLGVILRSACDGAEAEAVAEDLAATWDLAVKVLGDPGHEPELLLDAPDAHDLAWREWADAAPSDDWAGVLDQLDAFRRPEVSLGAATAFIERTRALVAVDVNTPEGGAGGLKANLALVRELPRQLRLRGLGGQIVLDLAPMPKRDRQTFEAALRGAFKSDPVETSFIGWTPLGHAELTRRRERRPLEELL</sequence>
<proteinExistence type="predicted"/>